<dbReference type="AlphaFoldDB" id="A0A5B9EJF1"/>
<dbReference type="PROSITE" id="PS01162">
    <property type="entry name" value="QOR_ZETA_CRYSTAL"/>
    <property type="match status" value="1"/>
</dbReference>
<sequence>MLTRVLMPKNLFYRSDRDPGGAIRREMYMKALRINDYGAALHLDEVPVPTAGPGQVLVENHFTSMNGVDPGRGLGFLRQVFPLQFPWTPGGDVAGRVAAIGEGVTTFKVGDEVFGYTREAGAYAEFVIVTATSLAHRPAAISAEEAAGIALVGQTATRMLELSKIKAGQTLLIMGASGGVGSLAVQLARDAGVHVLATARQSKAAALQELGAERVIDLAQQRLEEIQQVEAVLNLIGGDTVVPSYALVKPGGAAVTANRPPIAEEAARLGIEAAFVETNVTTEGLNAFATLVADGKVKPQIAAVETLWSPATLWEKRELDGIGKVVFSVRA</sequence>
<dbReference type="InterPro" id="IPR002364">
    <property type="entry name" value="Quin_OxRdtase/zeta-crystal_CS"/>
</dbReference>
<organism evidence="3 4">
    <name type="scientific">Terriglobus albidus</name>
    <dbReference type="NCBI Taxonomy" id="1592106"/>
    <lineage>
        <taxon>Bacteria</taxon>
        <taxon>Pseudomonadati</taxon>
        <taxon>Acidobacteriota</taxon>
        <taxon>Terriglobia</taxon>
        <taxon>Terriglobales</taxon>
        <taxon>Acidobacteriaceae</taxon>
        <taxon>Terriglobus</taxon>
    </lineage>
</organism>
<dbReference type="OrthoDB" id="110915at2"/>
<dbReference type="InterPro" id="IPR011032">
    <property type="entry name" value="GroES-like_sf"/>
</dbReference>
<dbReference type="GO" id="GO:0016491">
    <property type="term" value="F:oxidoreductase activity"/>
    <property type="evidence" value="ECO:0007669"/>
    <property type="project" value="UniProtKB-KW"/>
</dbReference>
<dbReference type="CDD" id="cd05289">
    <property type="entry name" value="MDR_like_2"/>
    <property type="match status" value="1"/>
</dbReference>
<dbReference type="KEGG" id="talb:FTW19_21045"/>
<dbReference type="InterPro" id="IPR036291">
    <property type="entry name" value="NAD(P)-bd_dom_sf"/>
</dbReference>
<dbReference type="InterPro" id="IPR013149">
    <property type="entry name" value="ADH-like_C"/>
</dbReference>
<dbReference type="SMART" id="SM00829">
    <property type="entry name" value="PKS_ER"/>
    <property type="match status" value="1"/>
</dbReference>
<accession>A0A5B9EJF1</accession>
<reference evidence="3 4" key="1">
    <citation type="submission" date="2019-08" db="EMBL/GenBank/DDBJ databases">
        <title>Complete genome sequence of Terriglobus albidus strain ORNL.</title>
        <authorList>
            <person name="Podar M."/>
        </authorList>
    </citation>
    <scope>NUCLEOTIDE SEQUENCE [LARGE SCALE GENOMIC DNA]</scope>
    <source>
        <strain evidence="3 4">ORNL</strain>
    </source>
</reference>
<keyword evidence="1" id="KW-0560">Oxidoreductase</keyword>
<dbReference type="SUPFAM" id="SSF51735">
    <property type="entry name" value="NAD(P)-binding Rossmann-fold domains"/>
    <property type="match status" value="1"/>
</dbReference>
<gene>
    <name evidence="3" type="ORF">FTW19_21045</name>
</gene>
<dbReference type="InterPro" id="IPR013154">
    <property type="entry name" value="ADH-like_N"/>
</dbReference>
<dbReference type="EMBL" id="CP042806">
    <property type="protein sequence ID" value="QEE30246.1"/>
    <property type="molecule type" value="Genomic_DNA"/>
</dbReference>
<dbReference type="PANTHER" id="PTHR11695:SF294">
    <property type="entry name" value="RETICULON-4-INTERACTING PROTEIN 1, MITOCHONDRIAL"/>
    <property type="match status" value="1"/>
</dbReference>
<evidence type="ECO:0000313" key="3">
    <source>
        <dbReference type="EMBL" id="QEE30246.1"/>
    </source>
</evidence>
<evidence type="ECO:0000259" key="2">
    <source>
        <dbReference type="SMART" id="SM00829"/>
    </source>
</evidence>
<dbReference type="Pfam" id="PF00107">
    <property type="entry name" value="ADH_zinc_N"/>
    <property type="match status" value="1"/>
</dbReference>
<proteinExistence type="predicted"/>
<evidence type="ECO:0000313" key="4">
    <source>
        <dbReference type="Proteomes" id="UP000321820"/>
    </source>
</evidence>
<dbReference type="Gene3D" id="3.90.180.10">
    <property type="entry name" value="Medium-chain alcohol dehydrogenases, catalytic domain"/>
    <property type="match status" value="1"/>
</dbReference>
<dbReference type="GO" id="GO:0008270">
    <property type="term" value="F:zinc ion binding"/>
    <property type="evidence" value="ECO:0007669"/>
    <property type="project" value="InterPro"/>
</dbReference>
<dbReference type="InterPro" id="IPR050700">
    <property type="entry name" value="YIM1/Zinc_Alcohol_DH_Fams"/>
</dbReference>
<dbReference type="PANTHER" id="PTHR11695">
    <property type="entry name" value="ALCOHOL DEHYDROGENASE RELATED"/>
    <property type="match status" value="1"/>
</dbReference>
<protein>
    <submittedName>
        <fullName evidence="3">NADP-dependent oxidoreductase</fullName>
    </submittedName>
</protein>
<keyword evidence="4" id="KW-1185">Reference proteome</keyword>
<name>A0A5B9EJF1_9BACT</name>
<evidence type="ECO:0000256" key="1">
    <source>
        <dbReference type="ARBA" id="ARBA00023002"/>
    </source>
</evidence>
<dbReference type="InterPro" id="IPR020843">
    <property type="entry name" value="ER"/>
</dbReference>
<dbReference type="Proteomes" id="UP000321820">
    <property type="component" value="Chromosome"/>
</dbReference>
<dbReference type="Gene3D" id="3.40.50.720">
    <property type="entry name" value="NAD(P)-binding Rossmann-like Domain"/>
    <property type="match status" value="1"/>
</dbReference>
<dbReference type="SUPFAM" id="SSF50129">
    <property type="entry name" value="GroES-like"/>
    <property type="match status" value="1"/>
</dbReference>
<feature type="domain" description="Enoyl reductase (ER)" evidence="2">
    <location>
        <begin position="38"/>
        <end position="327"/>
    </location>
</feature>
<dbReference type="Pfam" id="PF08240">
    <property type="entry name" value="ADH_N"/>
    <property type="match status" value="1"/>
</dbReference>